<organism evidence="2 3">
    <name type="scientific">Zalerion maritima</name>
    <dbReference type="NCBI Taxonomy" id="339359"/>
    <lineage>
        <taxon>Eukaryota</taxon>
        <taxon>Fungi</taxon>
        <taxon>Dikarya</taxon>
        <taxon>Ascomycota</taxon>
        <taxon>Pezizomycotina</taxon>
        <taxon>Sordariomycetes</taxon>
        <taxon>Lulworthiomycetidae</taxon>
        <taxon>Lulworthiales</taxon>
        <taxon>Lulworthiaceae</taxon>
        <taxon>Zalerion</taxon>
    </lineage>
</organism>
<feature type="region of interest" description="Disordered" evidence="1">
    <location>
        <begin position="334"/>
        <end position="433"/>
    </location>
</feature>
<dbReference type="InterPro" id="IPR028364">
    <property type="entry name" value="Ribosomal_uL1/biogenesis"/>
</dbReference>
<name>A0AAD5RWV6_9PEZI</name>
<reference evidence="2" key="1">
    <citation type="submission" date="2022-07" db="EMBL/GenBank/DDBJ databases">
        <title>Draft genome sequence of Zalerion maritima ATCC 34329, a (micro)plastics degrading marine fungus.</title>
        <authorList>
            <person name="Paco A."/>
            <person name="Goncalves M.F.M."/>
            <person name="Rocha-Santos T.A.P."/>
            <person name="Alves A."/>
        </authorList>
    </citation>
    <scope>NUCLEOTIDE SEQUENCE</scope>
    <source>
        <strain evidence="2">ATCC 34329</strain>
    </source>
</reference>
<feature type="compositionally biased region" description="Basic and acidic residues" evidence="1">
    <location>
        <begin position="421"/>
        <end position="433"/>
    </location>
</feature>
<dbReference type="SUPFAM" id="SSF56808">
    <property type="entry name" value="Ribosomal protein L1"/>
    <property type="match status" value="1"/>
</dbReference>
<dbReference type="InterPro" id="IPR016095">
    <property type="entry name" value="Ribosomal_uL1_3-a/b-sand"/>
</dbReference>
<feature type="region of interest" description="Disordered" evidence="1">
    <location>
        <begin position="197"/>
        <end position="223"/>
    </location>
</feature>
<feature type="compositionally biased region" description="Low complexity" evidence="1">
    <location>
        <begin position="197"/>
        <end position="218"/>
    </location>
</feature>
<feature type="compositionally biased region" description="Low complexity" evidence="1">
    <location>
        <begin position="9"/>
        <end position="22"/>
    </location>
</feature>
<dbReference type="CDD" id="cd00403">
    <property type="entry name" value="Ribosomal_L1"/>
    <property type="match status" value="1"/>
</dbReference>
<dbReference type="EMBL" id="JAKWBI020000045">
    <property type="protein sequence ID" value="KAJ2904761.1"/>
    <property type="molecule type" value="Genomic_DNA"/>
</dbReference>
<gene>
    <name evidence="2" type="ORF">MKZ38_007269</name>
</gene>
<feature type="region of interest" description="Disordered" evidence="1">
    <location>
        <begin position="44"/>
        <end position="66"/>
    </location>
</feature>
<accession>A0AAD5RWV6</accession>
<dbReference type="Proteomes" id="UP001201980">
    <property type="component" value="Unassembled WGS sequence"/>
</dbReference>
<comment type="caution">
    <text evidence="2">The sequence shown here is derived from an EMBL/GenBank/DDBJ whole genome shotgun (WGS) entry which is preliminary data.</text>
</comment>
<dbReference type="Pfam" id="PF00687">
    <property type="entry name" value="Ribosomal_L1"/>
    <property type="match status" value="1"/>
</dbReference>
<evidence type="ECO:0000313" key="3">
    <source>
        <dbReference type="Proteomes" id="UP001201980"/>
    </source>
</evidence>
<feature type="compositionally biased region" description="Basic and acidic residues" evidence="1">
    <location>
        <begin position="403"/>
        <end position="414"/>
    </location>
</feature>
<keyword evidence="3" id="KW-1185">Reference proteome</keyword>
<evidence type="ECO:0008006" key="4">
    <source>
        <dbReference type="Google" id="ProtNLM"/>
    </source>
</evidence>
<dbReference type="Gene3D" id="3.40.50.790">
    <property type="match status" value="1"/>
</dbReference>
<feature type="compositionally biased region" description="Acidic residues" evidence="1">
    <location>
        <begin position="381"/>
        <end position="393"/>
    </location>
</feature>
<feature type="compositionally biased region" description="Basic and acidic residues" evidence="1">
    <location>
        <begin position="344"/>
        <end position="362"/>
    </location>
</feature>
<proteinExistence type="predicted"/>
<sequence>MASKSESKAVAPVPAEEASSAATMVNPDQSLKAAKALIKHMKSAATEKAAQSSKLNPLDEPSEERGASLLSETPIILAITTKTFIADTNKLKPGKIPLPHPLITPSTTSTICLIVADPQRAYKDLVSSSSFPSELRPLVGRVVDYTHLKKKFRTFEAQRQLHSSHDIFLADDRIINRLPKVLGKTFYANTTKRPIPISISPRSGSSKTKNSSKGAAKGTGLRKQIQTSDASALSIRISHPGAIAREVTKALSCATVHLSASQNTSVRVGYASWDPAHISSNADAVAKALVSKYVPRQWANVRAIYLKGPETTSLPIWLSDHLWTGEDAVVATPLAKDEEDEEDGQKLLEEAEGGGKKKEKANTKKKRKALALEKRGAPADAEGEEEDEQEEDEQPKRKKAKKDKANKAKVDKLVASRKAKLSKDKAAARKAMD</sequence>
<evidence type="ECO:0000256" key="1">
    <source>
        <dbReference type="SAM" id="MobiDB-lite"/>
    </source>
</evidence>
<evidence type="ECO:0000313" key="2">
    <source>
        <dbReference type="EMBL" id="KAJ2904761.1"/>
    </source>
</evidence>
<dbReference type="InterPro" id="IPR023674">
    <property type="entry name" value="Ribosomal_uL1-like"/>
</dbReference>
<dbReference type="AlphaFoldDB" id="A0AAD5RWV6"/>
<feature type="region of interest" description="Disordered" evidence="1">
    <location>
        <begin position="1"/>
        <end position="26"/>
    </location>
</feature>
<protein>
    <recommendedName>
        <fullName evidence="4">Ribosomal protein L1</fullName>
    </recommendedName>
</protein>